<dbReference type="Proteomes" id="UP000295210">
    <property type="component" value="Unassembled WGS sequence"/>
</dbReference>
<dbReference type="RefSeq" id="WP_131996486.1">
    <property type="nucleotide sequence ID" value="NZ_SMGK01000003.1"/>
</dbReference>
<evidence type="ECO:0000313" key="2">
    <source>
        <dbReference type="Proteomes" id="UP000295210"/>
    </source>
</evidence>
<protein>
    <submittedName>
        <fullName evidence="1">Uncharacterized protein</fullName>
    </submittedName>
</protein>
<dbReference type="EMBL" id="SMGK01000003">
    <property type="protein sequence ID" value="TCK72728.1"/>
    <property type="molecule type" value="Genomic_DNA"/>
</dbReference>
<reference evidence="1 2" key="1">
    <citation type="submission" date="2019-03" db="EMBL/GenBank/DDBJ databases">
        <title>Genomic Encyclopedia of Type Strains, Phase IV (KMG-IV): sequencing the most valuable type-strain genomes for metagenomic binning, comparative biology and taxonomic classification.</title>
        <authorList>
            <person name="Goeker M."/>
        </authorList>
    </citation>
    <scope>NUCLEOTIDE SEQUENCE [LARGE SCALE GENOMIC DNA]</scope>
    <source>
        <strain evidence="1 2">DSM 103428</strain>
    </source>
</reference>
<name>A0A4R1L3U7_9BACT</name>
<evidence type="ECO:0000313" key="1">
    <source>
        <dbReference type="EMBL" id="TCK72728.1"/>
    </source>
</evidence>
<dbReference type="AlphaFoldDB" id="A0A4R1L3U7"/>
<accession>A0A4R1L3U7</accession>
<gene>
    <name evidence="1" type="ORF">C7378_2318</name>
</gene>
<sequence length="377" mass="41187">MNKGNLLALVLAAATVVLVAVGTVWPVKAAVFYAGGGKEGLLRPSSTPEEAVENLGTQIRLLAWEKAYESLSNKAEFTEPEFLHDLTGYALSLRTYATLDSFEVQPLHQSATDAEMRMKLRWSTVVGTFQDTRDLRVVKSGDHWAVDWPLVKEQHVPPQVIPVNYLRWDVIYRGAGDDWGSQDVEAPHVRIIDMHPVNRAEGVVVMGELLNEDVVPAFVSVRATLLAKNGSPLASEGSFDMISHTLLPKQVTPFVIRFPDVDLSQVGSIRMQPLSVLVSASADPVIEVQDQKFNPAPGASLTGQLSNQSGQVVNIAHVLSTFYDKNGQLVWVGGQYIDRALQPQTPVAFHIAIPEDLAKKITNQRTVVATYSSGSSL</sequence>
<keyword evidence="2" id="KW-1185">Reference proteome</keyword>
<comment type="caution">
    <text evidence="1">The sequence shown here is derived from an EMBL/GenBank/DDBJ whole genome shotgun (WGS) entry which is preliminary data.</text>
</comment>
<proteinExistence type="predicted"/>
<dbReference type="OrthoDB" id="108281at2"/>
<organism evidence="1 2">
    <name type="scientific">Acidipila rosea</name>
    <dbReference type="NCBI Taxonomy" id="768535"/>
    <lineage>
        <taxon>Bacteria</taxon>
        <taxon>Pseudomonadati</taxon>
        <taxon>Acidobacteriota</taxon>
        <taxon>Terriglobia</taxon>
        <taxon>Terriglobales</taxon>
        <taxon>Acidobacteriaceae</taxon>
        <taxon>Acidipila</taxon>
    </lineage>
</organism>